<accession>A0A9P9KMZ7</accession>
<dbReference type="EMBL" id="JAGTJS010000008">
    <property type="protein sequence ID" value="KAH7259904.1"/>
    <property type="molecule type" value="Genomic_DNA"/>
</dbReference>
<protein>
    <submittedName>
        <fullName evidence="1">Uncharacterized protein</fullName>
    </submittedName>
</protein>
<comment type="caution">
    <text evidence="1">The sequence shown here is derived from an EMBL/GenBank/DDBJ whole genome shotgun (WGS) entry which is preliminary data.</text>
</comment>
<evidence type="ECO:0000313" key="2">
    <source>
        <dbReference type="Proteomes" id="UP000736672"/>
    </source>
</evidence>
<reference evidence="1" key="1">
    <citation type="journal article" date="2021" name="Nat. Commun.">
        <title>Genetic determinants of endophytism in the Arabidopsis root mycobiome.</title>
        <authorList>
            <person name="Mesny F."/>
            <person name="Miyauchi S."/>
            <person name="Thiergart T."/>
            <person name="Pickel B."/>
            <person name="Atanasova L."/>
            <person name="Karlsson M."/>
            <person name="Huettel B."/>
            <person name="Barry K.W."/>
            <person name="Haridas S."/>
            <person name="Chen C."/>
            <person name="Bauer D."/>
            <person name="Andreopoulos W."/>
            <person name="Pangilinan J."/>
            <person name="LaButti K."/>
            <person name="Riley R."/>
            <person name="Lipzen A."/>
            <person name="Clum A."/>
            <person name="Drula E."/>
            <person name="Henrissat B."/>
            <person name="Kohler A."/>
            <person name="Grigoriev I.V."/>
            <person name="Martin F.M."/>
            <person name="Hacquard S."/>
        </authorList>
    </citation>
    <scope>NUCLEOTIDE SEQUENCE</scope>
    <source>
        <strain evidence="1">FSSC 5 MPI-SDFR-AT-0091</strain>
    </source>
</reference>
<dbReference type="Proteomes" id="UP000736672">
    <property type="component" value="Unassembled WGS sequence"/>
</dbReference>
<gene>
    <name evidence="1" type="ORF">B0J15DRAFT_464654</name>
</gene>
<keyword evidence="2" id="KW-1185">Reference proteome</keyword>
<organism evidence="1 2">
    <name type="scientific">Fusarium solani</name>
    <name type="common">Filamentous fungus</name>
    <dbReference type="NCBI Taxonomy" id="169388"/>
    <lineage>
        <taxon>Eukaryota</taxon>
        <taxon>Fungi</taxon>
        <taxon>Dikarya</taxon>
        <taxon>Ascomycota</taxon>
        <taxon>Pezizomycotina</taxon>
        <taxon>Sordariomycetes</taxon>
        <taxon>Hypocreomycetidae</taxon>
        <taxon>Hypocreales</taxon>
        <taxon>Nectriaceae</taxon>
        <taxon>Fusarium</taxon>
        <taxon>Fusarium solani species complex</taxon>
    </lineage>
</organism>
<evidence type="ECO:0000313" key="1">
    <source>
        <dbReference type="EMBL" id="KAH7259904.1"/>
    </source>
</evidence>
<proteinExistence type="predicted"/>
<dbReference type="AlphaFoldDB" id="A0A9P9KMZ7"/>
<sequence>MPPKRPGSPSAAGPSDAKRLMTSEDVDLDLSLAITIADEDSDDPLRHLPAPIADGSNLRPVQIRPIPATSNRATLTKEQWKAGTPWPRGSKRAYFRQSARFNRPEISQPTNLQDLVRQHEAKKNSRLSGVTFLNPYDDSKLSWVAGLVGFDNTHQFNTWLDRDVARVVFDFSRL</sequence>
<dbReference type="OrthoDB" id="5078245at2759"/>
<name>A0A9P9KMZ7_FUSSL</name>